<protein>
    <recommendedName>
        <fullName evidence="3">Head decoration protein</fullName>
    </recommendedName>
</protein>
<evidence type="ECO:0000313" key="2">
    <source>
        <dbReference type="Proteomes" id="UP001176429"/>
    </source>
</evidence>
<proteinExistence type="predicted"/>
<gene>
    <name evidence="1" type="ORF">Q5H93_21740</name>
</gene>
<evidence type="ECO:0000313" key="1">
    <source>
        <dbReference type="EMBL" id="MDO7877379.1"/>
    </source>
</evidence>
<reference evidence="1" key="1">
    <citation type="submission" date="2023-07" db="EMBL/GenBank/DDBJ databases">
        <authorList>
            <person name="Kim M.K."/>
        </authorList>
    </citation>
    <scope>NUCLEOTIDE SEQUENCE</scope>
    <source>
        <strain evidence="1">ASUV-10-1</strain>
    </source>
</reference>
<dbReference type="Proteomes" id="UP001176429">
    <property type="component" value="Unassembled WGS sequence"/>
</dbReference>
<dbReference type="EMBL" id="JAUQSY010000019">
    <property type="protein sequence ID" value="MDO7877379.1"/>
    <property type="molecule type" value="Genomic_DNA"/>
</dbReference>
<evidence type="ECO:0008006" key="3">
    <source>
        <dbReference type="Google" id="ProtNLM"/>
    </source>
</evidence>
<organism evidence="1 2">
    <name type="scientific">Hymenobacter aranciens</name>
    <dbReference type="NCBI Taxonomy" id="3063996"/>
    <lineage>
        <taxon>Bacteria</taxon>
        <taxon>Pseudomonadati</taxon>
        <taxon>Bacteroidota</taxon>
        <taxon>Cytophagia</taxon>
        <taxon>Cytophagales</taxon>
        <taxon>Hymenobacteraceae</taxon>
        <taxon>Hymenobacter</taxon>
    </lineage>
</organism>
<accession>A0ABT9BGI9</accession>
<keyword evidence="2" id="KW-1185">Reference proteome</keyword>
<comment type="caution">
    <text evidence="1">The sequence shown here is derived from an EMBL/GenBank/DDBJ whole genome shotgun (WGS) entry which is preliminary data.</text>
</comment>
<name>A0ABT9BGI9_9BACT</name>
<dbReference type="RefSeq" id="WP_305008808.1">
    <property type="nucleotide sequence ID" value="NZ_JAUQSY010000019.1"/>
</dbReference>
<sequence>MSTTPEQITTWKQEHGEIKSISVTVAPGDVATAYLKPANRNVVAFGVTKMASNKIVEAGEFVLQNCYIGGDERLKITGQAESPAQVAAAIAASSLLKMLEVEVKNA</sequence>